<evidence type="ECO:0000259" key="7">
    <source>
        <dbReference type="Pfam" id="PF21502"/>
    </source>
</evidence>
<evidence type="ECO:0000259" key="5">
    <source>
        <dbReference type="Pfam" id="PF20913"/>
    </source>
</evidence>
<evidence type="ECO:0000256" key="4">
    <source>
        <dbReference type="ARBA" id="ARBA00022833"/>
    </source>
</evidence>
<dbReference type="EMBL" id="RJUR01000011">
    <property type="protein sequence ID" value="ROQ52946.1"/>
    <property type="molecule type" value="Genomic_DNA"/>
</dbReference>
<dbReference type="PANTHER" id="PTHR37418:SF2">
    <property type="entry name" value="3-KETO-5-AMINOHEXANOATE CLEAVAGE ENZYME"/>
    <property type="match status" value="1"/>
</dbReference>
<evidence type="ECO:0000256" key="2">
    <source>
        <dbReference type="ARBA" id="ARBA00022679"/>
    </source>
</evidence>
<evidence type="ECO:0000313" key="8">
    <source>
        <dbReference type="EMBL" id="ROQ52946.1"/>
    </source>
</evidence>
<dbReference type="InterPro" id="IPR008567">
    <property type="entry name" value="BKACE"/>
</dbReference>
<dbReference type="Pfam" id="PF20913">
    <property type="entry name" value="ObcA_N"/>
    <property type="match status" value="1"/>
</dbReference>
<proteinExistence type="predicted"/>
<dbReference type="InterPro" id="IPR048878">
    <property type="entry name" value="Obc1_cap"/>
</dbReference>
<accession>A0A9X8EPE9</accession>
<keyword evidence="4" id="KW-0862">Zinc</keyword>
<evidence type="ECO:0000313" key="9">
    <source>
        <dbReference type="Proteomes" id="UP000269115"/>
    </source>
</evidence>
<dbReference type="Pfam" id="PF21498">
    <property type="entry name" value="Obc1_C"/>
    <property type="match status" value="1"/>
</dbReference>
<feature type="domain" description="Oxalate biosynthetic component 1 cap" evidence="7">
    <location>
        <begin position="512"/>
        <end position="687"/>
    </location>
</feature>
<comment type="caution">
    <text evidence="8">The sequence shown here is derived from an EMBL/GenBank/DDBJ whole genome shotgun (WGS) entry which is preliminary data.</text>
</comment>
<dbReference type="Pfam" id="PF21502">
    <property type="entry name" value="Obc1_cap"/>
    <property type="match status" value="1"/>
</dbReference>
<keyword evidence="2" id="KW-0808">Transferase</keyword>
<dbReference type="Proteomes" id="UP000269115">
    <property type="component" value="Unassembled WGS sequence"/>
</dbReference>
<organism evidence="8 9">
    <name type="scientific">Pseudomonas putida</name>
    <name type="common">Arthrobacter siderocapsulatus</name>
    <dbReference type="NCBI Taxonomy" id="303"/>
    <lineage>
        <taxon>Bacteria</taxon>
        <taxon>Pseudomonadati</taxon>
        <taxon>Pseudomonadota</taxon>
        <taxon>Gammaproteobacteria</taxon>
        <taxon>Pseudomonadales</taxon>
        <taxon>Pseudomonadaceae</taxon>
        <taxon>Pseudomonas</taxon>
    </lineage>
</organism>
<dbReference type="Gene3D" id="3.20.20.70">
    <property type="entry name" value="Aldolase class I"/>
    <property type="match status" value="1"/>
</dbReference>
<comment type="cofactor">
    <cofactor evidence="1">
        <name>Zn(2+)</name>
        <dbReference type="ChEBI" id="CHEBI:29105"/>
    </cofactor>
</comment>
<dbReference type="Pfam" id="PF05853">
    <property type="entry name" value="BKACE"/>
    <property type="match status" value="1"/>
</dbReference>
<sequence>MSTRMFITAAPVGAVSRFVSPKEPKFLDNSELAAQDDSLESVLLNAGWKRVAAGGLRTRVNPGAGTRALVAVSATTLEWLESRKTQQDIVFTLTGSGWQLDNDGALVQDDPLHQGYLPPSLVEALRSDSPAAYETLISQGWEVCAAGYWNPMRAASPYLPITPDAIIEASVHAAAEGAAILHLHTRDLSDSHTLSIPGNTQTINLGAQQNHIDVDQYNQIVPALHQRIPSAIINLSTSVRGGRNFESPIRRAHLHHYGLNKRGPDVSSFSPGPVIFQAGGGYENSPQFLEQQLEHLNTCAIRPEVEVFNSSILDNALGPNLRGLSQAGNPILFMLVAGVDQFRRAEDGSVSDDSLIPVADREAVYGLIKQDTPASLAHAIELASSRLQPFVQRIRREVPDAVISILAPGPMLRILAEVALSLRLDGVRVGLEDALHVPDTLAPGGSRKATTADQVRYVRKRLEALGVSLQDAEQTRDRLNMPLDQVKLFREAAATLKSLELEGTPTAPRPIARALLDALQPLQQRYLEREAAFIGHVSARLAETLAGQAPVSAERLAEVAIETIFDSGLYVRYFIEERDRYRLPLNQFGKRLYAVQALNFIRELNDEHGVTNLAWDQALDTLATQDQLPRDSYRIVPHQYKGQDLRFLEYLASLPCRYNSSRTLVVNTVLRTDPDYSMIMALLFEGIHQLTSRLRGDSSAERKAHGTRLYHVQAQDVQDVHATALPNPIRHYQWAVLPSTPTTNYPQGIALGKGLASTFSSFLQDIGQSSVALLGIVHSGLDAQDNPIIESAMLHNRFILGTQWHSQVVSHSARLIYEQVILPRIIAQPNALRFCPDGLVARDDHGLPLDHAGRPATRLSFQGIEDLQRLHFCAHSSGAATLQQLDNAMREDMQRLGYSVLEQEEIFNRAVAISFGSATDIDTTLQGTPVIDITAYNDIRSLAGTTTHDYIPANACANTATIAQLHGGVAAQHRYDQASWAFYKEGKGRKLLRLKDVVLRHDPVRAHDGHSIRRYLEGAPATLHDLLNLFLEAPLNIRADMLMREFYATQQTTRH</sequence>
<feature type="domain" description="Oxalate biosynthetic component 1 C-terminal" evidence="6">
    <location>
        <begin position="718"/>
        <end position="1043"/>
    </location>
</feature>
<evidence type="ECO:0000256" key="3">
    <source>
        <dbReference type="ARBA" id="ARBA00022723"/>
    </source>
</evidence>
<evidence type="ECO:0000256" key="1">
    <source>
        <dbReference type="ARBA" id="ARBA00001947"/>
    </source>
</evidence>
<dbReference type="GO" id="GO:0046872">
    <property type="term" value="F:metal ion binding"/>
    <property type="evidence" value="ECO:0007669"/>
    <property type="project" value="UniProtKB-KW"/>
</dbReference>
<dbReference type="AlphaFoldDB" id="A0A9X8EPE9"/>
<dbReference type="PANTHER" id="PTHR37418">
    <property type="entry name" value="3-KETO-5-AMINOHEXANOATE CLEAVAGE ENZYME-RELATED"/>
    <property type="match status" value="1"/>
</dbReference>
<reference evidence="8 9" key="1">
    <citation type="submission" date="2018-11" db="EMBL/GenBank/DDBJ databases">
        <title>Genomic analyses of the natural microbiome of Caenorhabditis elegans.</title>
        <authorList>
            <person name="Samuel B."/>
        </authorList>
    </citation>
    <scope>NUCLEOTIDE SEQUENCE [LARGE SCALE GENOMIC DNA]</scope>
    <source>
        <strain evidence="8 9">BIGb0473</strain>
    </source>
</reference>
<dbReference type="GO" id="GO:0043720">
    <property type="term" value="F:3-keto-5-aminohexanoate cleavage activity"/>
    <property type="evidence" value="ECO:0007669"/>
    <property type="project" value="InterPro"/>
</dbReference>
<protein>
    <submittedName>
        <fullName evidence="8">Uncharacterized protein (DUF849 family)</fullName>
    </submittedName>
</protein>
<evidence type="ECO:0000259" key="6">
    <source>
        <dbReference type="Pfam" id="PF21498"/>
    </source>
</evidence>
<dbReference type="InterPro" id="IPR048877">
    <property type="entry name" value="ObcA_N"/>
</dbReference>
<dbReference type="InterPro" id="IPR048879">
    <property type="entry name" value="Obc1_C"/>
</dbReference>
<gene>
    <name evidence="8" type="ORF">EDF85_0696</name>
</gene>
<dbReference type="InterPro" id="IPR013785">
    <property type="entry name" value="Aldolase_TIM"/>
</dbReference>
<keyword evidence="3" id="KW-0479">Metal-binding</keyword>
<name>A0A9X8EPE9_PSEPU</name>
<feature type="domain" description="Oxalate Biosynthetic Component A N-terminal" evidence="5">
    <location>
        <begin position="9"/>
        <end position="141"/>
    </location>
</feature>